<comment type="caution">
    <text evidence="2">The sequence shown here is derived from an EMBL/GenBank/DDBJ whole genome shotgun (WGS) entry which is preliminary data.</text>
</comment>
<accession>A0ABR9DLE1</accession>
<dbReference type="RefSeq" id="WP_192276635.1">
    <property type="nucleotide sequence ID" value="NZ_JACZDF010000001.1"/>
</dbReference>
<dbReference type="InterPro" id="IPR000182">
    <property type="entry name" value="GNAT_dom"/>
</dbReference>
<gene>
    <name evidence="2" type="ORF">IGS67_00365</name>
</gene>
<evidence type="ECO:0000259" key="1">
    <source>
        <dbReference type="PROSITE" id="PS51186"/>
    </source>
</evidence>
<reference evidence="2 3" key="1">
    <citation type="submission" date="2020-09" db="EMBL/GenBank/DDBJ databases">
        <title>Flavimobilis rhizosphaerae sp. nov., isolated from rhizosphere soil of Spartina alterniflora.</title>
        <authorList>
            <person name="Hanqin C."/>
        </authorList>
    </citation>
    <scope>NUCLEOTIDE SEQUENCE [LARGE SCALE GENOMIC DNA]</scope>
    <source>
        <strain evidence="2 3">GY 10621</strain>
    </source>
</reference>
<dbReference type="PROSITE" id="PS51186">
    <property type="entry name" value="GNAT"/>
    <property type="match status" value="1"/>
</dbReference>
<feature type="domain" description="N-acetyltransferase" evidence="1">
    <location>
        <begin position="12"/>
        <end position="177"/>
    </location>
</feature>
<name>A0ABR9DLE1_9MICO</name>
<dbReference type="InterPro" id="IPR016181">
    <property type="entry name" value="Acyl_CoA_acyltransferase"/>
</dbReference>
<keyword evidence="3" id="KW-1185">Reference proteome</keyword>
<evidence type="ECO:0000313" key="2">
    <source>
        <dbReference type="EMBL" id="MBD9697955.1"/>
    </source>
</evidence>
<dbReference type="Pfam" id="PF13302">
    <property type="entry name" value="Acetyltransf_3"/>
    <property type="match status" value="1"/>
</dbReference>
<dbReference type="SUPFAM" id="SSF55729">
    <property type="entry name" value="Acyl-CoA N-acyltransferases (Nat)"/>
    <property type="match status" value="1"/>
</dbReference>
<organism evidence="2 3">
    <name type="scientific">Flavimobilis rhizosphaerae</name>
    <dbReference type="NCBI Taxonomy" id="2775421"/>
    <lineage>
        <taxon>Bacteria</taxon>
        <taxon>Bacillati</taxon>
        <taxon>Actinomycetota</taxon>
        <taxon>Actinomycetes</taxon>
        <taxon>Micrococcales</taxon>
        <taxon>Jonesiaceae</taxon>
        <taxon>Flavimobilis</taxon>
    </lineage>
</organism>
<dbReference type="Proteomes" id="UP000642107">
    <property type="component" value="Unassembled WGS sequence"/>
</dbReference>
<dbReference type="EMBL" id="JACZDF010000001">
    <property type="protein sequence ID" value="MBD9697955.1"/>
    <property type="molecule type" value="Genomic_DNA"/>
</dbReference>
<dbReference type="PANTHER" id="PTHR43610">
    <property type="entry name" value="BLL6696 PROTEIN"/>
    <property type="match status" value="1"/>
</dbReference>
<protein>
    <submittedName>
        <fullName evidence="2">GNAT family N-acetyltransferase</fullName>
    </submittedName>
</protein>
<dbReference type="Gene3D" id="3.40.630.30">
    <property type="match status" value="1"/>
</dbReference>
<proteinExistence type="predicted"/>
<evidence type="ECO:0000313" key="3">
    <source>
        <dbReference type="Proteomes" id="UP000642107"/>
    </source>
</evidence>
<sequence>MTAIPTLVGRGVRLEPLAAEHAPALAPLVDAALWAGMTTPLPDTTDGMERHVAGLAARPGVMAFAVVDELLEPGLVVGMTSFYDVDLRIGRVEIGHTFYGRRWWGTHVNPAAKLALLTHAFDGWGVERVALRADARNVRSLAAIERLGATREGVLRSHRLAPDGSRGDTVYFSVLRDEWPATRASLEARLA</sequence>
<dbReference type="PANTHER" id="PTHR43610:SF1">
    <property type="entry name" value="N-ACETYLTRANSFERASE DOMAIN-CONTAINING PROTEIN"/>
    <property type="match status" value="1"/>
</dbReference>